<feature type="compositionally biased region" description="Pro residues" evidence="1">
    <location>
        <begin position="121"/>
        <end position="140"/>
    </location>
</feature>
<dbReference type="AlphaFoldDB" id="A0A6J4UZ75"/>
<gene>
    <name evidence="2" type="ORF">AVDCRST_MAG18-1176</name>
</gene>
<feature type="region of interest" description="Disordered" evidence="1">
    <location>
        <begin position="115"/>
        <end position="142"/>
    </location>
</feature>
<dbReference type="EMBL" id="CADCWN010000090">
    <property type="protein sequence ID" value="CAA9562169.1"/>
    <property type="molecule type" value="Genomic_DNA"/>
</dbReference>
<organism evidence="2">
    <name type="scientific">uncultured Thermomicrobiales bacterium</name>
    <dbReference type="NCBI Taxonomy" id="1645740"/>
    <lineage>
        <taxon>Bacteria</taxon>
        <taxon>Pseudomonadati</taxon>
        <taxon>Thermomicrobiota</taxon>
        <taxon>Thermomicrobia</taxon>
        <taxon>Thermomicrobiales</taxon>
        <taxon>environmental samples</taxon>
    </lineage>
</organism>
<proteinExistence type="predicted"/>
<evidence type="ECO:0000313" key="2">
    <source>
        <dbReference type="EMBL" id="CAA9562169.1"/>
    </source>
</evidence>
<evidence type="ECO:0008006" key="3">
    <source>
        <dbReference type="Google" id="ProtNLM"/>
    </source>
</evidence>
<evidence type="ECO:0000256" key="1">
    <source>
        <dbReference type="SAM" id="MobiDB-lite"/>
    </source>
</evidence>
<accession>A0A6J4UZ75</accession>
<sequence>MSKANFRGVGLLLVLALLFVPRPVLGAPTLTVSPSSGPAGTLFVVTGTGFKPSEPLFYRVVGPAGSANTPSLVPFLADEDGSFRGNVDSAGRAPGDYRLEVLNGAGAVTVATFTITGGAAPTPPPPSPPTGGPTPPPPPSAQCFEETGQCIQGRFLAYWQAHGGLAINGYPISDEMRETLEDGQQYTVQYFERVRMEYHPENDAPYDVLLGQFGRRIHPADPPAAQAPGARYFSATGHNLGGSFRAYWEANGDLAQFGYPLTEEITERLEDGNEYRVQYFERARFEHHPENPDPQYQVLLGQFGRRILSQR</sequence>
<protein>
    <recommendedName>
        <fullName evidence="3">IPT/TIG domain-containing protein</fullName>
    </recommendedName>
</protein>
<reference evidence="2" key="1">
    <citation type="submission" date="2020-02" db="EMBL/GenBank/DDBJ databases">
        <authorList>
            <person name="Meier V. D."/>
        </authorList>
    </citation>
    <scope>NUCLEOTIDE SEQUENCE</scope>
    <source>
        <strain evidence="2">AVDCRST_MAG18</strain>
    </source>
</reference>
<name>A0A6J4UZ75_9BACT</name>